<evidence type="ECO:0000256" key="1">
    <source>
        <dbReference type="SAM" id="SignalP"/>
    </source>
</evidence>
<gene>
    <name evidence="2" type="ORF">GCM10010211_42410</name>
</gene>
<comment type="caution">
    <text evidence="2">The sequence shown here is derived from an EMBL/GenBank/DDBJ whole genome shotgun (WGS) entry which is preliminary data.</text>
</comment>
<name>A0ABQ2VAU0_9ACTN</name>
<dbReference type="EMBL" id="BMRP01000014">
    <property type="protein sequence ID" value="GGU72065.1"/>
    <property type="molecule type" value="Genomic_DNA"/>
</dbReference>
<dbReference type="RefSeq" id="WP_189302216.1">
    <property type="nucleotide sequence ID" value="NZ_BMRP01000014.1"/>
</dbReference>
<keyword evidence="1" id="KW-0732">Signal</keyword>
<evidence type="ECO:0000313" key="3">
    <source>
        <dbReference type="Proteomes" id="UP000654471"/>
    </source>
</evidence>
<evidence type="ECO:0000313" key="2">
    <source>
        <dbReference type="EMBL" id="GGU72065.1"/>
    </source>
</evidence>
<proteinExistence type="predicted"/>
<dbReference type="Proteomes" id="UP000654471">
    <property type="component" value="Unassembled WGS sequence"/>
</dbReference>
<protein>
    <submittedName>
        <fullName evidence="2">Uncharacterized protein</fullName>
    </submittedName>
</protein>
<organism evidence="2 3">
    <name type="scientific">Streptomyces albospinus</name>
    <dbReference type="NCBI Taxonomy" id="285515"/>
    <lineage>
        <taxon>Bacteria</taxon>
        <taxon>Bacillati</taxon>
        <taxon>Actinomycetota</taxon>
        <taxon>Actinomycetes</taxon>
        <taxon>Kitasatosporales</taxon>
        <taxon>Streptomycetaceae</taxon>
        <taxon>Streptomyces</taxon>
    </lineage>
</organism>
<reference evidence="3" key="1">
    <citation type="journal article" date="2019" name="Int. J. Syst. Evol. Microbiol.">
        <title>The Global Catalogue of Microorganisms (GCM) 10K type strain sequencing project: providing services to taxonomists for standard genome sequencing and annotation.</title>
        <authorList>
            <consortium name="The Broad Institute Genomics Platform"/>
            <consortium name="The Broad Institute Genome Sequencing Center for Infectious Disease"/>
            <person name="Wu L."/>
            <person name="Ma J."/>
        </authorList>
    </citation>
    <scope>NUCLEOTIDE SEQUENCE [LARGE SCALE GENOMIC DNA]</scope>
    <source>
        <strain evidence="3">JCM 3399</strain>
    </source>
</reference>
<keyword evidence="3" id="KW-1185">Reference proteome</keyword>
<accession>A0ABQ2VAU0</accession>
<feature type="signal peptide" evidence="1">
    <location>
        <begin position="1"/>
        <end position="25"/>
    </location>
</feature>
<sequence length="94" mass="9474">MKYAKSAAVVAGSVMALGAVVPAFAANPGSSHTSHKGGVADAMHNKHLESHQITPLVETVKNTAETVKYGPKRILGGATGATKKGSLLGGLPVK</sequence>
<feature type="chain" id="PRO_5045944491" evidence="1">
    <location>
        <begin position="26"/>
        <end position="94"/>
    </location>
</feature>